<dbReference type="STRING" id="1802165.A3F94_00570"/>
<dbReference type="AlphaFoldDB" id="A0A1G2HG52"/>
<comment type="caution">
    <text evidence="5">The sequence shown here is derived from an EMBL/GenBank/DDBJ whole genome shotgun (WGS) entry which is preliminary data.</text>
</comment>
<dbReference type="Pfam" id="PF07719">
    <property type="entry name" value="TPR_2"/>
    <property type="match status" value="1"/>
</dbReference>
<feature type="transmembrane region" description="Helical" evidence="4">
    <location>
        <begin position="15"/>
        <end position="36"/>
    </location>
</feature>
<protein>
    <submittedName>
        <fullName evidence="5">Uncharacterized protein</fullName>
    </submittedName>
</protein>
<dbReference type="PANTHER" id="PTHR12558:SF13">
    <property type="entry name" value="CELL DIVISION CYCLE PROTEIN 27 HOMOLOG"/>
    <property type="match status" value="1"/>
</dbReference>
<proteinExistence type="predicted"/>
<dbReference type="InterPro" id="IPR019734">
    <property type="entry name" value="TPR_rpt"/>
</dbReference>
<dbReference type="Proteomes" id="UP000176770">
    <property type="component" value="Unassembled WGS sequence"/>
</dbReference>
<reference evidence="5 6" key="1">
    <citation type="journal article" date="2016" name="Nat. Commun.">
        <title>Thousands of microbial genomes shed light on interconnected biogeochemical processes in an aquifer system.</title>
        <authorList>
            <person name="Anantharaman K."/>
            <person name="Brown C.T."/>
            <person name="Hug L.A."/>
            <person name="Sharon I."/>
            <person name="Castelle C.J."/>
            <person name="Probst A.J."/>
            <person name="Thomas B.C."/>
            <person name="Singh A."/>
            <person name="Wilkins M.J."/>
            <person name="Karaoz U."/>
            <person name="Brodie E.L."/>
            <person name="Williams K.H."/>
            <person name="Hubbard S.S."/>
            <person name="Banfield J.F."/>
        </authorList>
    </citation>
    <scope>NUCLEOTIDE SEQUENCE [LARGE SCALE GENOMIC DNA]</scope>
</reference>
<dbReference type="PROSITE" id="PS50005">
    <property type="entry name" value="TPR"/>
    <property type="match status" value="2"/>
</dbReference>
<dbReference type="SUPFAM" id="SSF48452">
    <property type="entry name" value="TPR-like"/>
    <property type="match status" value="1"/>
</dbReference>
<evidence type="ECO:0000313" key="5">
    <source>
        <dbReference type="EMBL" id="OGZ61433.1"/>
    </source>
</evidence>
<keyword evidence="4" id="KW-1133">Transmembrane helix</keyword>
<dbReference type="Pfam" id="PF13181">
    <property type="entry name" value="TPR_8"/>
    <property type="match status" value="1"/>
</dbReference>
<name>A0A1G2HG52_9BACT</name>
<accession>A0A1G2HG52</accession>
<dbReference type="EMBL" id="MHOK01000023">
    <property type="protein sequence ID" value="OGZ61433.1"/>
    <property type="molecule type" value="Genomic_DNA"/>
</dbReference>
<sequence length="250" mass="28458">MKKKIQKFLRKKGHIFIPGAVLIIVTGFLVGAYFFIATPKEKNVDDVLGSFEDAIKEFYIDYDKLSINPNNHPRPDELLNKIREEEAKLSDEDPDNDRTAYELIAFNSRTLGDEEGAIRGYRASLALFPNNTLILNNIATSYKDLEEYKKAEAAYKKIIELSPGTVTAYRNLADLYLHPELDKKDTIPTIIESGLASVPNDPDLLSYLAVYYKDEKNYSKAIEYYERLIKVNPKNEAAKQDLSILKVLVN</sequence>
<dbReference type="InterPro" id="IPR011990">
    <property type="entry name" value="TPR-like_helical_dom_sf"/>
</dbReference>
<evidence type="ECO:0000313" key="6">
    <source>
        <dbReference type="Proteomes" id="UP000176770"/>
    </source>
</evidence>
<evidence type="ECO:0000256" key="3">
    <source>
        <dbReference type="PROSITE-ProRule" id="PRU00339"/>
    </source>
</evidence>
<feature type="repeat" description="TPR" evidence="3">
    <location>
        <begin position="132"/>
        <end position="165"/>
    </location>
</feature>
<dbReference type="Gene3D" id="1.25.40.10">
    <property type="entry name" value="Tetratricopeptide repeat domain"/>
    <property type="match status" value="1"/>
</dbReference>
<keyword evidence="1" id="KW-0677">Repeat</keyword>
<evidence type="ECO:0000256" key="4">
    <source>
        <dbReference type="SAM" id="Phobius"/>
    </source>
</evidence>
<dbReference type="SMART" id="SM00028">
    <property type="entry name" value="TPR"/>
    <property type="match status" value="3"/>
</dbReference>
<keyword evidence="4" id="KW-0812">Transmembrane</keyword>
<evidence type="ECO:0000256" key="2">
    <source>
        <dbReference type="ARBA" id="ARBA00022803"/>
    </source>
</evidence>
<feature type="repeat" description="TPR" evidence="3">
    <location>
        <begin position="202"/>
        <end position="235"/>
    </location>
</feature>
<evidence type="ECO:0000256" key="1">
    <source>
        <dbReference type="ARBA" id="ARBA00022737"/>
    </source>
</evidence>
<keyword evidence="4" id="KW-0472">Membrane</keyword>
<dbReference type="PANTHER" id="PTHR12558">
    <property type="entry name" value="CELL DIVISION CYCLE 16,23,27"/>
    <property type="match status" value="1"/>
</dbReference>
<gene>
    <name evidence="5" type="ORF">A3F94_00570</name>
</gene>
<keyword evidence="2 3" id="KW-0802">TPR repeat</keyword>
<dbReference type="PROSITE" id="PS50293">
    <property type="entry name" value="TPR_REGION"/>
    <property type="match status" value="1"/>
</dbReference>
<organism evidence="5 6">
    <name type="scientific">Candidatus Spechtbacteria bacterium RIFCSPLOWO2_12_FULL_38_22</name>
    <dbReference type="NCBI Taxonomy" id="1802165"/>
    <lineage>
        <taxon>Bacteria</taxon>
        <taxon>Candidatus Spechtiibacteriota</taxon>
    </lineage>
</organism>
<dbReference type="InterPro" id="IPR013105">
    <property type="entry name" value="TPR_2"/>
</dbReference>